<accession>A0A2W0C778</accession>
<dbReference type="EMBL" id="PRLG01000029">
    <property type="protein sequence ID" value="PYY26229.1"/>
    <property type="molecule type" value="Genomic_DNA"/>
</dbReference>
<proteinExistence type="predicted"/>
<organism evidence="2 3">
    <name type="scientific">Paenibacillus illinoisensis</name>
    <dbReference type="NCBI Taxonomy" id="59845"/>
    <lineage>
        <taxon>Bacteria</taxon>
        <taxon>Bacillati</taxon>
        <taxon>Bacillota</taxon>
        <taxon>Bacilli</taxon>
        <taxon>Bacillales</taxon>
        <taxon>Paenibacillaceae</taxon>
        <taxon>Paenibacillus</taxon>
    </lineage>
</organism>
<evidence type="ECO:0000256" key="1">
    <source>
        <dbReference type="SAM" id="Phobius"/>
    </source>
</evidence>
<keyword evidence="1" id="KW-1133">Transmembrane helix</keyword>
<name>A0A2W0C778_9BACL</name>
<reference evidence="2 3" key="1">
    <citation type="submission" date="2018-01" db="EMBL/GenBank/DDBJ databases">
        <title>Genome sequence of the PGP bacterium Paenibacillus illinoisensis E3.</title>
        <authorList>
            <person name="Rolli E."/>
            <person name="Marasco R."/>
            <person name="Bessem C."/>
            <person name="Michoud G."/>
            <person name="Gaiarsa S."/>
            <person name="Borin S."/>
            <person name="Daffonchio D."/>
        </authorList>
    </citation>
    <scope>NUCLEOTIDE SEQUENCE [LARGE SCALE GENOMIC DNA]</scope>
    <source>
        <strain evidence="2 3">E3</strain>
    </source>
</reference>
<evidence type="ECO:0000313" key="2">
    <source>
        <dbReference type="EMBL" id="PYY26229.1"/>
    </source>
</evidence>
<keyword evidence="1" id="KW-0812">Transmembrane</keyword>
<feature type="transmembrane region" description="Helical" evidence="1">
    <location>
        <begin position="33"/>
        <end position="51"/>
    </location>
</feature>
<comment type="caution">
    <text evidence="2">The sequence shown here is derived from an EMBL/GenBank/DDBJ whole genome shotgun (WGS) entry which is preliminary data.</text>
</comment>
<keyword evidence="1" id="KW-0472">Membrane</keyword>
<sequence length="254" mass="29628">MLQFSDVPIFAFIFWLVISLETADDDLIKKNSKLIWIFAVLILIIIGFYNYQLHAAREQTENLKKLYQTKNDSGFLALLREGHSYIPLAETLEKISKVTDEEDPAKVQKLIELAKSQADEADYYLGTLIQFSDSYVNDINPQFMVNHTVMTSKKQEDMYIFASQAGVFMTMYQISYNYWKDKPKQIPQETKEMLHSMAKELRALDDTLQEFKEKAIYAIEWGEFSTKEQIKDFTQRAIKPHLEKLIKMKSEFGG</sequence>
<evidence type="ECO:0000313" key="3">
    <source>
        <dbReference type="Proteomes" id="UP000247459"/>
    </source>
</evidence>
<gene>
    <name evidence="2" type="ORF">PIL02S_05619</name>
</gene>
<dbReference type="AlphaFoldDB" id="A0A2W0C778"/>
<protein>
    <submittedName>
        <fullName evidence="2">Uncharacterized protein</fullName>
    </submittedName>
</protein>
<dbReference type="Proteomes" id="UP000247459">
    <property type="component" value="Unassembled WGS sequence"/>
</dbReference>